<evidence type="ECO:0000259" key="4">
    <source>
        <dbReference type="Pfam" id="PF00881"/>
    </source>
</evidence>
<evidence type="ECO:0000256" key="3">
    <source>
        <dbReference type="SAM" id="MobiDB-lite"/>
    </source>
</evidence>
<evidence type="ECO:0000313" key="5">
    <source>
        <dbReference type="EMBL" id="MBC5729316.1"/>
    </source>
</evidence>
<dbReference type="SUPFAM" id="SSF55469">
    <property type="entry name" value="FMN-dependent nitroreductase-like"/>
    <property type="match status" value="1"/>
</dbReference>
<gene>
    <name evidence="5" type="ORF">H8S34_00505</name>
</gene>
<name>A0ABR7HPC9_9FIRM</name>
<evidence type="ECO:0000256" key="1">
    <source>
        <dbReference type="ARBA" id="ARBA00007118"/>
    </source>
</evidence>
<dbReference type="EMBL" id="JACOPR010000001">
    <property type="protein sequence ID" value="MBC5729316.1"/>
    <property type="molecule type" value="Genomic_DNA"/>
</dbReference>
<dbReference type="Gene3D" id="3.40.109.10">
    <property type="entry name" value="NADH Oxidase"/>
    <property type="match status" value="1"/>
</dbReference>
<reference evidence="5 6" key="1">
    <citation type="submission" date="2020-08" db="EMBL/GenBank/DDBJ databases">
        <title>Genome public.</title>
        <authorList>
            <person name="Liu C."/>
            <person name="Sun Q."/>
        </authorList>
    </citation>
    <scope>NUCLEOTIDE SEQUENCE [LARGE SCALE GENOMIC DNA]</scope>
    <source>
        <strain evidence="5 6">New-38</strain>
    </source>
</reference>
<evidence type="ECO:0000256" key="2">
    <source>
        <dbReference type="ARBA" id="ARBA00023002"/>
    </source>
</evidence>
<accession>A0ABR7HPC9</accession>
<keyword evidence="2" id="KW-0560">Oxidoreductase</keyword>
<dbReference type="InterPro" id="IPR029479">
    <property type="entry name" value="Nitroreductase"/>
</dbReference>
<evidence type="ECO:0000313" key="6">
    <source>
        <dbReference type="Proteomes" id="UP000660021"/>
    </source>
</evidence>
<dbReference type="InterPro" id="IPR000415">
    <property type="entry name" value="Nitroreductase-like"/>
</dbReference>
<comment type="similarity">
    <text evidence="1">Belongs to the nitroreductase family.</text>
</comment>
<protein>
    <submittedName>
        <fullName evidence="5">Nitroreductase family protein</fullName>
    </submittedName>
</protein>
<feature type="compositionally biased region" description="Basic and acidic residues" evidence="3">
    <location>
        <begin position="155"/>
        <end position="172"/>
    </location>
</feature>
<feature type="domain" description="Nitroreductase" evidence="4">
    <location>
        <begin position="67"/>
        <end position="149"/>
    </location>
</feature>
<proteinExistence type="inferred from homology"/>
<keyword evidence="6" id="KW-1185">Reference proteome</keyword>
<dbReference type="RefSeq" id="WP_186962765.1">
    <property type="nucleotide sequence ID" value="NZ_JACOPR010000001.1"/>
</dbReference>
<organism evidence="5 6">
    <name type="scientific">Pseudoflavonifractor hominis</name>
    <dbReference type="NCBI Taxonomy" id="2763059"/>
    <lineage>
        <taxon>Bacteria</taxon>
        <taxon>Bacillati</taxon>
        <taxon>Bacillota</taxon>
        <taxon>Clostridia</taxon>
        <taxon>Eubacteriales</taxon>
        <taxon>Oscillospiraceae</taxon>
        <taxon>Pseudoflavonifractor</taxon>
    </lineage>
</organism>
<comment type="caution">
    <text evidence="5">The sequence shown here is derived from an EMBL/GenBank/DDBJ whole genome shotgun (WGS) entry which is preliminary data.</text>
</comment>
<dbReference type="PANTHER" id="PTHR43673:SF10">
    <property type="entry name" value="NADH DEHYDROGENASE_NAD(P)H NITROREDUCTASE XCC3605-RELATED"/>
    <property type="match status" value="1"/>
</dbReference>
<dbReference type="PANTHER" id="PTHR43673">
    <property type="entry name" value="NAD(P)H NITROREDUCTASE YDGI-RELATED"/>
    <property type="match status" value="1"/>
</dbReference>
<dbReference type="Proteomes" id="UP000660021">
    <property type="component" value="Unassembled WGS sequence"/>
</dbReference>
<feature type="domain" description="Nitroreductase" evidence="4">
    <location>
        <begin position="7"/>
        <end position="64"/>
    </location>
</feature>
<feature type="region of interest" description="Disordered" evidence="3">
    <location>
        <begin position="151"/>
        <end position="172"/>
    </location>
</feature>
<dbReference type="Pfam" id="PF00881">
    <property type="entry name" value="Nitroreductase"/>
    <property type="match status" value="2"/>
</dbReference>
<sequence length="172" mass="18598">MEFFETVAKRYSHRTPFLDQPVPDADVRKIVEAGIQAPSGQNCQTTSFVVVTDPDLRKRISEVLSTPATQTAPVILVVLSEHVVAPCGMAFEVEDYAASVENMLLAATALGYATVWMDGMTKAPAACAAIASLLHVPEGKTVRTILPLGVPAEGGEPKPRKSFEERAHYNQF</sequence>